<dbReference type="AlphaFoldDB" id="A0A9Q0NE45"/>
<evidence type="ECO:0000313" key="1">
    <source>
        <dbReference type="EMBL" id="KAJ6648222.1"/>
    </source>
</evidence>
<gene>
    <name evidence="1" type="ORF">Bhyg_03449</name>
</gene>
<name>A0A9Q0NE45_9DIPT</name>
<organism evidence="1 2">
    <name type="scientific">Pseudolycoriella hygida</name>
    <dbReference type="NCBI Taxonomy" id="35572"/>
    <lineage>
        <taxon>Eukaryota</taxon>
        <taxon>Metazoa</taxon>
        <taxon>Ecdysozoa</taxon>
        <taxon>Arthropoda</taxon>
        <taxon>Hexapoda</taxon>
        <taxon>Insecta</taxon>
        <taxon>Pterygota</taxon>
        <taxon>Neoptera</taxon>
        <taxon>Endopterygota</taxon>
        <taxon>Diptera</taxon>
        <taxon>Nematocera</taxon>
        <taxon>Sciaroidea</taxon>
        <taxon>Sciaridae</taxon>
        <taxon>Pseudolycoriella</taxon>
    </lineage>
</organism>
<feature type="non-terminal residue" evidence="1">
    <location>
        <position position="1"/>
    </location>
</feature>
<dbReference type="EMBL" id="WJQU01000001">
    <property type="protein sequence ID" value="KAJ6648222.1"/>
    <property type="molecule type" value="Genomic_DNA"/>
</dbReference>
<proteinExistence type="predicted"/>
<sequence>KEDDGVLYVNLISTEEIDENYLKDVRNRAKCDGIAVKLRMKGNEIFKKKGLAWCNYEVQRKLETFHKWIRKFKFGIRKSLCMFFTHEKVQRMSSRYRIGKKDKFSTASRVKAW</sequence>
<comment type="caution">
    <text evidence="1">The sequence shown here is derived from an EMBL/GenBank/DDBJ whole genome shotgun (WGS) entry which is preliminary data.</text>
</comment>
<evidence type="ECO:0000313" key="2">
    <source>
        <dbReference type="Proteomes" id="UP001151699"/>
    </source>
</evidence>
<keyword evidence="2" id="KW-1185">Reference proteome</keyword>
<accession>A0A9Q0NE45</accession>
<dbReference type="Proteomes" id="UP001151699">
    <property type="component" value="Chromosome A"/>
</dbReference>
<protein>
    <submittedName>
        <fullName evidence="1">Uncharacterized protein</fullName>
    </submittedName>
</protein>
<reference evidence="1" key="1">
    <citation type="submission" date="2022-07" db="EMBL/GenBank/DDBJ databases">
        <authorList>
            <person name="Trinca V."/>
            <person name="Uliana J.V.C."/>
            <person name="Torres T.T."/>
            <person name="Ward R.J."/>
            <person name="Monesi N."/>
        </authorList>
    </citation>
    <scope>NUCLEOTIDE SEQUENCE</scope>
    <source>
        <strain evidence="1">HSMRA1968</strain>
        <tissue evidence="1">Whole embryos</tissue>
    </source>
</reference>